<gene>
    <name evidence="1" type="ORF">BT63DRAFT_450885</name>
</gene>
<reference evidence="1" key="1">
    <citation type="journal article" date="2020" name="Stud. Mycol.">
        <title>101 Dothideomycetes genomes: a test case for predicting lifestyles and emergence of pathogens.</title>
        <authorList>
            <person name="Haridas S."/>
            <person name="Albert R."/>
            <person name="Binder M."/>
            <person name="Bloem J."/>
            <person name="Labutti K."/>
            <person name="Salamov A."/>
            <person name="Andreopoulos B."/>
            <person name="Baker S."/>
            <person name="Barry K."/>
            <person name="Bills G."/>
            <person name="Bluhm B."/>
            <person name="Cannon C."/>
            <person name="Castanera R."/>
            <person name="Culley D."/>
            <person name="Daum C."/>
            <person name="Ezra D."/>
            <person name="Gonzalez J."/>
            <person name="Henrissat B."/>
            <person name="Kuo A."/>
            <person name="Liang C."/>
            <person name="Lipzen A."/>
            <person name="Lutzoni F."/>
            <person name="Magnuson J."/>
            <person name="Mondo S."/>
            <person name="Nolan M."/>
            <person name="Ohm R."/>
            <person name="Pangilinan J."/>
            <person name="Park H.-J."/>
            <person name="Ramirez L."/>
            <person name="Alfaro M."/>
            <person name="Sun H."/>
            <person name="Tritt A."/>
            <person name="Yoshinaga Y."/>
            <person name="Zwiers L.-H."/>
            <person name="Turgeon B."/>
            <person name="Goodwin S."/>
            <person name="Spatafora J."/>
            <person name="Crous P."/>
            <person name="Grigoriev I."/>
        </authorList>
    </citation>
    <scope>NUCLEOTIDE SEQUENCE</scope>
    <source>
        <strain evidence="1">CBS 115976</strain>
    </source>
</reference>
<dbReference type="EMBL" id="MU004231">
    <property type="protein sequence ID" value="KAF2672860.1"/>
    <property type="molecule type" value="Genomic_DNA"/>
</dbReference>
<dbReference type="AlphaFoldDB" id="A0A6A6UM49"/>
<organism evidence="1 2">
    <name type="scientific">Microthyrium microscopicum</name>
    <dbReference type="NCBI Taxonomy" id="703497"/>
    <lineage>
        <taxon>Eukaryota</taxon>
        <taxon>Fungi</taxon>
        <taxon>Dikarya</taxon>
        <taxon>Ascomycota</taxon>
        <taxon>Pezizomycotina</taxon>
        <taxon>Dothideomycetes</taxon>
        <taxon>Dothideomycetes incertae sedis</taxon>
        <taxon>Microthyriales</taxon>
        <taxon>Microthyriaceae</taxon>
        <taxon>Microthyrium</taxon>
    </lineage>
</organism>
<accession>A0A6A6UM49</accession>
<dbReference type="Proteomes" id="UP000799302">
    <property type="component" value="Unassembled WGS sequence"/>
</dbReference>
<evidence type="ECO:0000313" key="1">
    <source>
        <dbReference type="EMBL" id="KAF2672860.1"/>
    </source>
</evidence>
<protein>
    <submittedName>
        <fullName evidence="1">Uncharacterized protein</fullName>
    </submittedName>
</protein>
<proteinExistence type="predicted"/>
<evidence type="ECO:0000313" key="2">
    <source>
        <dbReference type="Proteomes" id="UP000799302"/>
    </source>
</evidence>
<name>A0A6A6UM49_9PEZI</name>
<keyword evidence="2" id="KW-1185">Reference proteome</keyword>
<sequence>MPANSDFEFGYSNDYAEVLSAATTWSTQRALGLEDSDDESEPVALGFDDVVARLFDWYDEDQQFPTLWTASAKMLLDLFESNSDIKVYNTSTFYNDAASLFLDTEDLQEHSRMNCIFNSVYLAVFGTNTTKDGDDDDKTEKCGRVEQDENEDLPFVDCHRERSWYSASQSREHACANCWMSQENAGSNGYNKVDECVDTCSTHPYY</sequence>